<dbReference type="Pfam" id="PF00268">
    <property type="entry name" value="Ribonuc_red_sm"/>
    <property type="match status" value="1"/>
</dbReference>
<sequence length="95" mass="11431">MSAPINSVTDDLSKLEIMTTSSLSRDWRRKRWAEHAEFLKPFKAHRDEIRKLESSEPLLKENIHRFVMFPIQYDDIWQMYKKAEASFWTAEEIDL</sequence>
<dbReference type="Gene3D" id="1.10.620.20">
    <property type="entry name" value="Ribonucleotide Reductase, subunit A"/>
    <property type="match status" value="1"/>
</dbReference>
<gene>
    <name evidence="1" type="ORF">HII12_004526</name>
</gene>
<dbReference type="SUPFAM" id="SSF47240">
    <property type="entry name" value="Ferritin-like"/>
    <property type="match status" value="1"/>
</dbReference>
<comment type="caution">
    <text evidence="1">The sequence shown here is derived from an EMBL/GenBank/DDBJ whole genome shotgun (WGS) entry which is preliminary data.</text>
</comment>
<name>A0A8H6B9A9_DEKBR</name>
<dbReference type="AlphaFoldDB" id="A0A8H6B9A9"/>
<reference evidence="1 2" key="1">
    <citation type="journal article" date="2020" name="Appl. Microbiol. Biotechnol.">
        <title>Targeted gene deletion in Brettanomyces bruxellensis with an expression-free CRISPR-Cas9 system.</title>
        <authorList>
            <person name="Varela C."/>
            <person name="Bartel C."/>
            <person name="Onetto C."/>
            <person name="Borneman A."/>
        </authorList>
    </citation>
    <scope>NUCLEOTIDE SEQUENCE [LARGE SCALE GENOMIC DNA]</scope>
    <source>
        <strain evidence="1 2">AWRI1613</strain>
    </source>
</reference>
<dbReference type="Proteomes" id="UP000568158">
    <property type="component" value="Unassembled WGS sequence"/>
</dbReference>
<proteinExistence type="predicted"/>
<dbReference type="GO" id="GO:0016491">
    <property type="term" value="F:oxidoreductase activity"/>
    <property type="evidence" value="ECO:0007669"/>
    <property type="project" value="InterPro"/>
</dbReference>
<dbReference type="InterPro" id="IPR012348">
    <property type="entry name" value="RNR-like"/>
</dbReference>
<organism evidence="1 2">
    <name type="scientific">Dekkera bruxellensis</name>
    <name type="common">Brettanomyces custersii</name>
    <dbReference type="NCBI Taxonomy" id="5007"/>
    <lineage>
        <taxon>Eukaryota</taxon>
        <taxon>Fungi</taxon>
        <taxon>Dikarya</taxon>
        <taxon>Ascomycota</taxon>
        <taxon>Saccharomycotina</taxon>
        <taxon>Pichiomycetes</taxon>
        <taxon>Pichiales</taxon>
        <taxon>Pichiaceae</taxon>
        <taxon>Brettanomyces</taxon>
    </lineage>
</organism>
<dbReference type="EMBL" id="JABCYN010000041">
    <property type="protein sequence ID" value="KAF6007636.1"/>
    <property type="molecule type" value="Genomic_DNA"/>
</dbReference>
<protein>
    <submittedName>
        <fullName evidence="1">Uncharacterized protein</fullName>
    </submittedName>
</protein>
<dbReference type="InterPro" id="IPR000358">
    <property type="entry name" value="RNR_small_fam"/>
</dbReference>
<dbReference type="InterPro" id="IPR009078">
    <property type="entry name" value="Ferritin-like_SF"/>
</dbReference>
<dbReference type="GO" id="GO:0009263">
    <property type="term" value="P:deoxyribonucleotide biosynthetic process"/>
    <property type="evidence" value="ECO:0007669"/>
    <property type="project" value="InterPro"/>
</dbReference>
<accession>A0A8H6B9A9</accession>
<evidence type="ECO:0000313" key="2">
    <source>
        <dbReference type="Proteomes" id="UP000568158"/>
    </source>
</evidence>
<evidence type="ECO:0000313" key="1">
    <source>
        <dbReference type="EMBL" id="KAF6007636.1"/>
    </source>
</evidence>